<keyword evidence="2" id="KW-1185">Reference proteome</keyword>
<comment type="caution">
    <text evidence="1">The sequence shown here is derived from an EMBL/GenBank/DDBJ whole genome shotgun (WGS) entry which is preliminary data.</text>
</comment>
<evidence type="ECO:0000313" key="1">
    <source>
        <dbReference type="EMBL" id="KGM18008.1"/>
    </source>
</evidence>
<accession>A0A0A2DFS4</accession>
<dbReference type="AlphaFoldDB" id="A0A0A2DFS4"/>
<name>A0A0A2DFS4_9CORY</name>
<sequence>MMGYLLFVLILHWIVLSVIEPLVRMTQLMLSSMRKISLESSFLESFTLNLLTPYSTHNPSTLFPIDSTFSKNFLLRWSHELFHARFRLSDFATGF</sequence>
<evidence type="ECO:0000313" key="2">
    <source>
        <dbReference type="Proteomes" id="UP000030145"/>
    </source>
</evidence>
<gene>
    <name evidence="1" type="ORF">MA47_10985</name>
</gene>
<dbReference type="EMBL" id="JRVJ01000028">
    <property type="protein sequence ID" value="KGM18008.1"/>
    <property type="molecule type" value="Genomic_DNA"/>
</dbReference>
<protein>
    <submittedName>
        <fullName evidence="1">Uncharacterized protein</fullName>
    </submittedName>
</protein>
<dbReference type="Proteomes" id="UP000030145">
    <property type="component" value="Unassembled WGS sequence"/>
</dbReference>
<proteinExistence type="predicted"/>
<organism evidence="1 2">
    <name type="scientific">Corynebacterium auriscanis</name>
    <dbReference type="NCBI Taxonomy" id="99807"/>
    <lineage>
        <taxon>Bacteria</taxon>
        <taxon>Bacillati</taxon>
        <taxon>Actinomycetota</taxon>
        <taxon>Actinomycetes</taxon>
        <taxon>Mycobacteriales</taxon>
        <taxon>Corynebacteriaceae</taxon>
        <taxon>Corynebacterium</taxon>
    </lineage>
</organism>
<reference evidence="1 2" key="1">
    <citation type="submission" date="2014-10" db="EMBL/GenBank/DDBJ databases">
        <title>Whole Genome sequence of Corynebacterium auriscanis strain CIP 106629.</title>
        <authorList>
            <person name="Hassan S.S."/>
            <person name="Jamal S.B."/>
            <person name="Tiwari S."/>
            <person name="Oliveira L.D.C."/>
            <person name="Souza F."/>
            <person name="Mariano D.C."/>
            <person name="Almeida S."/>
            <person name="Dorella F."/>
            <person name="Pereira F."/>
            <person name="Carvalho A."/>
            <person name="Leal C.A."/>
            <person name="Soares S.D.C."/>
            <person name="Figueiredo H.C."/>
            <person name="Silva A."/>
            <person name="Azevedo V.A."/>
        </authorList>
    </citation>
    <scope>NUCLEOTIDE SEQUENCE [LARGE SCALE GENOMIC DNA]</scope>
    <source>
        <strain evidence="1 2">CIP 106629</strain>
    </source>
</reference>